<name>A0ABV6H9S0_9ACTN</name>
<dbReference type="EMBL" id="JBHLWV010000021">
    <property type="protein sequence ID" value="MFC0315638.1"/>
    <property type="molecule type" value="Genomic_DNA"/>
</dbReference>
<dbReference type="PRINTS" id="PR01217">
    <property type="entry name" value="PRICHEXTENSN"/>
</dbReference>
<comment type="caution">
    <text evidence="2">The sequence shown here is derived from an EMBL/GenBank/DDBJ whole genome shotgun (WGS) entry which is preliminary data.</text>
</comment>
<gene>
    <name evidence="2" type="ORF">ACFFJD_12350</name>
</gene>
<evidence type="ECO:0000256" key="1">
    <source>
        <dbReference type="SAM" id="MobiDB-lite"/>
    </source>
</evidence>
<proteinExistence type="predicted"/>
<accession>A0ABV6H9S0</accession>
<sequence length="318" mass="33267">MPQDRCWSSIVTGPADRAALRIDMEVTWPIACELPNGHRGPHASDGGRGGPGRRRWMLWDDFARTPRTARDLEACRERSIDNASCRLFDGHGGAHAFPAPRPAPARSFYQGADMAKQSKKPKSSAGAHEAKPPRPAVEPPMFDAAPMRPLAEPARPIAVPEPPAAPTPPAAEPVPTSPPAEPAPTSPPAEPVPTEPAPAPEAPVAEPAPTPHGRSSMIQINEYSDMTRTSLVEVIGPDGSARTVIAPVSAVPAAAAPRHATTTSITGSLADLEAATVEAAVAAAKLPDGESLVRQQVGEALREVAQALSKLAESLDPR</sequence>
<evidence type="ECO:0000313" key="3">
    <source>
        <dbReference type="Proteomes" id="UP001589783"/>
    </source>
</evidence>
<dbReference type="RefSeq" id="WP_382364546.1">
    <property type="nucleotide sequence ID" value="NZ_JBHLWV010000021.1"/>
</dbReference>
<protein>
    <submittedName>
        <fullName evidence="2">Uncharacterized protein</fullName>
    </submittedName>
</protein>
<dbReference type="Proteomes" id="UP001589783">
    <property type="component" value="Unassembled WGS sequence"/>
</dbReference>
<reference evidence="2 3" key="1">
    <citation type="submission" date="2024-09" db="EMBL/GenBank/DDBJ databases">
        <authorList>
            <person name="Sun Q."/>
            <person name="Mori K."/>
        </authorList>
    </citation>
    <scope>NUCLEOTIDE SEQUENCE [LARGE SCALE GENOMIC DNA]</scope>
    <source>
        <strain evidence="2 3">CCM 7957</strain>
    </source>
</reference>
<keyword evidence="3" id="KW-1185">Reference proteome</keyword>
<feature type="region of interest" description="Disordered" evidence="1">
    <location>
        <begin position="112"/>
        <end position="216"/>
    </location>
</feature>
<feature type="compositionally biased region" description="Pro residues" evidence="1">
    <location>
        <begin position="159"/>
        <end position="210"/>
    </location>
</feature>
<evidence type="ECO:0000313" key="2">
    <source>
        <dbReference type="EMBL" id="MFC0315638.1"/>
    </source>
</evidence>
<organism evidence="2 3">
    <name type="scientific">Gordonia phosphorivorans</name>
    <dbReference type="NCBI Taxonomy" id="1056982"/>
    <lineage>
        <taxon>Bacteria</taxon>
        <taxon>Bacillati</taxon>
        <taxon>Actinomycetota</taxon>
        <taxon>Actinomycetes</taxon>
        <taxon>Mycobacteriales</taxon>
        <taxon>Gordoniaceae</taxon>
        <taxon>Gordonia</taxon>
    </lineage>
</organism>